<reference evidence="21" key="2">
    <citation type="submission" date="2018-07" db="EMBL/GenBank/DDBJ databases">
        <authorList>
            <person name="Quirk P.G."/>
            <person name="Krulwich T.A."/>
        </authorList>
    </citation>
    <scope>NUCLEOTIDE SEQUENCE</scope>
</reference>
<dbReference type="VEuPathDB" id="VectorBase:CSON010116"/>
<protein>
    <recommendedName>
        <fullName evidence="6">lysozyme</fullName>
        <ecNumber evidence="6">3.2.1.17</ecNumber>
    </recommendedName>
</protein>
<dbReference type="PANTHER" id="PTHR11407">
    <property type="entry name" value="LYSOZYME C"/>
    <property type="match status" value="1"/>
</dbReference>
<dbReference type="InterPro" id="IPR023346">
    <property type="entry name" value="Lysozyme-like_dom_sf"/>
</dbReference>
<evidence type="ECO:0000256" key="1">
    <source>
        <dbReference type="ARBA" id="ARBA00000632"/>
    </source>
</evidence>
<feature type="compositionally biased region" description="Polar residues" evidence="16">
    <location>
        <begin position="833"/>
        <end position="850"/>
    </location>
</feature>
<evidence type="ECO:0000259" key="19">
    <source>
        <dbReference type="PROSITE" id="PS00128"/>
    </source>
</evidence>
<keyword evidence="8" id="KW-0929">Antimicrobial</keyword>
<gene>
    <name evidence="21" type="primary">CSON010116</name>
</gene>
<dbReference type="CDD" id="cd16899">
    <property type="entry name" value="LYZ_C_invert"/>
    <property type="match status" value="3"/>
</dbReference>
<comment type="similarity">
    <text evidence="4">Belongs to the CD36 family.</text>
</comment>
<feature type="region of interest" description="Disordered" evidence="16">
    <location>
        <begin position="335"/>
        <end position="355"/>
    </location>
</feature>
<feature type="domain" description="Glycosyl hydrolases family 22 (GH22)" evidence="19">
    <location>
        <begin position="431"/>
        <end position="449"/>
    </location>
</feature>
<dbReference type="InterPro" id="IPR001916">
    <property type="entry name" value="Glyco_hydro_22"/>
</dbReference>
<dbReference type="Pfam" id="PF01130">
    <property type="entry name" value="CD36"/>
    <property type="match status" value="1"/>
</dbReference>
<keyword evidence="8" id="KW-0081">Bacteriolytic enzyme</keyword>
<keyword evidence="7" id="KW-1003">Cell membrane</keyword>
<dbReference type="AlphaFoldDB" id="A0A336LPC4"/>
<evidence type="ECO:0000256" key="5">
    <source>
        <dbReference type="ARBA" id="ARBA00010859"/>
    </source>
</evidence>
<evidence type="ECO:0000313" key="21">
    <source>
        <dbReference type="EMBL" id="SSX18533.1"/>
    </source>
</evidence>
<dbReference type="PROSITE" id="PS00128">
    <property type="entry name" value="GLYCOSYL_HYDROL_F22_1"/>
    <property type="match status" value="4"/>
</dbReference>
<dbReference type="InterPro" id="IPR002159">
    <property type="entry name" value="CD36_fam"/>
</dbReference>
<feature type="chain" id="PRO_5036062223" description="lysozyme" evidence="18">
    <location>
        <begin position="26"/>
        <end position="1030"/>
    </location>
</feature>
<comment type="function">
    <text evidence="2">Plays an olfactory role that is not restricted to pheromone sensitivity.</text>
</comment>
<evidence type="ECO:0000256" key="16">
    <source>
        <dbReference type="SAM" id="MobiDB-lite"/>
    </source>
</evidence>
<feature type="compositionally biased region" description="Low complexity" evidence="16">
    <location>
        <begin position="685"/>
        <end position="718"/>
    </location>
</feature>
<evidence type="ECO:0000256" key="12">
    <source>
        <dbReference type="ARBA" id="ARBA00023157"/>
    </source>
</evidence>
<dbReference type="EC" id="3.2.1.17" evidence="6"/>
<dbReference type="FunFam" id="1.10.530.10:FF:000001">
    <property type="entry name" value="Lysozyme C"/>
    <property type="match status" value="2"/>
</dbReference>
<dbReference type="PRINTS" id="PR00135">
    <property type="entry name" value="LYZLACT"/>
</dbReference>
<feature type="domain" description="Glycosyl hydrolases family 22 (GH22)" evidence="19">
    <location>
        <begin position="98"/>
        <end position="116"/>
    </location>
</feature>
<dbReference type="EMBL" id="UFQS01000040">
    <property type="protein sequence ID" value="SSW98147.1"/>
    <property type="molecule type" value="Genomic_DNA"/>
</dbReference>
<keyword evidence="12" id="KW-1015">Disulfide bond</keyword>
<feature type="compositionally biased region" description="Low complexity" evidence="16">
    <location>
        <begin position="808"/>
        <end position="827"/>
    </location>
</feature>
<feature type="signal peptide" evidence="18">
    <location>
        <begin position="1"/>
        <end position="25"/>
    </location>
</feature>
<evidence type="ECO:0000256" key="4">
    <source>
        <dbReference type="ARBA" id="ARBA00010532"/>
    </source>
</evidence>
<evidence type="ECO:0000256" key="2">
    <source>
        <dbReference type="ARBA" id="ARBA00003156"/>
    </source>
</evidence>
<feature type="region of interest" description="Disordered" evidence="16">
    <location>
        <begin position="489"/>
        <end position="523"/>
    </location>
</feature>
<dbReference type="SUPFAM" id="SSF53955">
    <property type="entry name" value="Lysozyme-like"/>
    <property type="match status" value="4"/>
</dbReference>
<feature type="region of interest" description="Disordered" evidence="16">
    <location>
        <begin position="808"/>
        <end position="851"/>
    </location>
</feature>
<dbReference type="GO" id="GO:0042742">
    <property type="term" value="P:defense response to bacterium"/>
    <property type="evidence" value="ECO:0007669"/>
    <property type="project" value="UniProtKB-KW"/>
</dbReference>
<comment type="catalytic activity">
    <reaction evidence="1">
        <text>Hydrolysis of (1-&gt;4)-beta-linkages between N-acetylmuramic acid and N-acetyl-D-glucosamine residues in a peptidoglycan and between N-acetyl-D-glucosamine residues in chitodextrins.</text>
        <dbReference type="EC" id="3.2.1.17"/>
    </reaction>
</comment>
<keyword evidence="14" id="KW-0378">Hydrolase</keyword>
<dbReference type="GO" id="GO:0031640">
    <property type="term" value="P:killing of cells of another organism"/>
    <property type="evidence" value="ECO:0007669"/>
    <property type="project" value="UniProtKB-KW"/>
</dbReference>
<evidence type="ECO:0000256" key="9">
    <source>
        <dbReference type="ARBA" id="ARBA00022692"/>
    </source>
</evidence>
<dbReference type="Gene3D" id="1.10.530.10">
    <property type="match status" value="4"/>
</dbReference>
<reference evidence="20" key="1">
    <citation type="submission" date="2018-04" db="EMBL/GenBank/DDBJ databases">
        <authorList>
            <person name="Go L.Y."/>
            <person name="Mitchell J.A."/>
        </authorList>
    </citation>
    <scope>NUCLEOTIDE SEQUENCE</scope>
    <source>
        <tissue evidence="20">Whole organism</tissue>
    </source>
</reference>
<dbReference type="PANTHER" id="PTHR11407:SF63">
    <property type="entry name" value="LYSOZYME C"/>
    <property type="match status" value="1"/>
</dbReference>
<proteinExistence type="inferred from homology"/>
<keyword evidence="18" id="KW-0732">Signal</keyword>
<dbReference type="SMART" id="SM00263">
    <property type="entry name" value="LYZ1"/>
    <property type="match status" value="4"/>
</dbReference>
<dbReference type="GO" id="GO:0003796">
    <property type="term" value="F:lysozyme activity"/>
    <property type="evidence" value="ECO:0007669"/>
    <property type="project" value="UniProtKB-EC"/>
</dbReference>
<evidence type="ECO:0000256" key="10">
    <source>
        <dbReference type="ARBA" id="ARBA00022989"/>
    </source>
</evidence>
<dbReference type="Pfam" id="PF00062">
    <property type="entry name" value="Lys"/>
    <property type="match status" value="4"/>
</dbReference>
<evidence type="ECO:0000256" key="15">
    <source>
        <dbReference type="RuleBase" id="RU004440"/>
    </source>
</evidence>
<feature type="region of interest" description="Disordered" evidence="16">
    <location>
        <begin position="657"/>
        <end position="721"/>
    </location>
</feature>
<dbReference type="PROSITE" id="PS51348">
    <property type="entry name" value="GLYCOSYL_HYDROL_F22_2"/>
    <property type="match status" value="4"/>
</dbReference>
<comment type="similarity">
    <text evidence="5 15">Belongs to the glycosyl hydrolase 22 family.</text>
</comment>
<evidence type="ECO:0000256" key="13">
    <source>
        <dbReference type="ARBA" id="ARBA00023180"/>
    </source>
</evidence>
<evidence type="ECO:0000256" key="8">
    <source>
        <dbReference type="ARBA" id="ARBA00022638"/>
    </source>
</evidence>
<dbReference type="InterPro" id="IPR019799">
    <property type="entry name" value="Glyco_hydro_22_CS"/>
</dbReference>
<keyword evidence="10 17" id="KW-1133">Transmembrane helix</keyword>
<keyword evidence="14" id="KW-0326">Glycosidase</keyword>
<evidence type="ECO:0000256" key="7">
    <source>
        <dbReference type="ARBA" id="ARBA00022475"/>
    </source>
</evidence>
<accession>A0A336LPC4</accession>
<feature type="domain" description="Glycosyl hydrolases family 22 (GH22)" evidence="19">
    <location>
        <begin position="269"/>
        <end position="287"/>
    </location>
</feature>
<evidence type="ECO:0000256" key="3">
    <source>
        <dbReference type="ARBA" id="ARBA00004236"/>
    </source>
</evidence>
<evidence type="ECO:0000256" key="14">
    <source>
        <dbReference type="ARBA" id="ARBA00023295"/>
    </source>
</evidence>
<evidence type="ECO:0000256" key="11">
    <source>
        <dbReference type="ARBA" id="ARBA00023136"/>
    </source>
</evidence>
<keyword evidence="9 17" id="KW-0812">Transmembrane</keyword>
<keyword evidence="13" id="KW-0325">Glycoprotein</keyword>
<dbReference type="EMBL" id="UFQT01000040">
    <property type="protein sequence ID" value="SSX18533.1"/>
    <property type="molecule type" value="Genomic_DNA"/>
</dbReference>
<feature type="transmembrane region" description="Helical" evidence="17">
    <location>
        <begin position="991"/>
        <end position="1013"/>
    </location>
</feature>
<keyword evidence="11 17" id="KW-0472">Membrane</keyword>
<evidence type="ECO:0000256" key="17">
    <source>
        <dbReference type="SAM" id="Phobius"/>
    </source>
</evidence>
<organism evidence="21">
    <name type="scientific">Culicoides sonorensis</name>
    <name type="common">Biting midge</name>
    <dbReference type="NCBI Taxonomy" id="179676"/>
    <lineage>
        <taxon>Eukaryota</taxon>
        <taxon>Metazoa</taxon>
        <taxon>Ecdysozoa</taxon>
        <taxon>Arthropoda</taxon>
        <taxon>Hexapoda</taxon>
        <taxon>Insecta</taxon>
        <taxon>Pterygota</taxon>
        <taxon>Neoptera</taxon>
        <taxon>Endopterygota</taxon>
        <taxon>Diptera</taxon>
        <taxon>Nematocera</taxon>
        <taxon>Chironomoidea</taxon>
        <taxon>Ceratopogonidae</taxon>
        <taxon>Ceratopogoninae</taxon>
        <taxon>Culicoides</taxon>
        <taxon>Monoculicoides</taxon>
    </lineage>
</organism>
<evidence type="ECO:0000313" key="20">
    <source>
        <dbReference type="EMBL" id="SSW98147.1"/>
    </source>
</evidence>
<evidence type="ECO:0000256" key="6">
    <source>
        <dbReference type="ARBA" id="ARBA00012732"/>
    </source>
</evidence>
<name>A0A336LPC4_CULSO</name>
<comment type="subcellular location">
    <subcellularLocation>
        <location evidence="3">Cell membrane</location>
    </subcellularLocation>
</comment>
<feature type="domain" description="Glycosyl hydrolases family 22 (GH22)" evidence="19">
    <location>
        <begin position="596"/>
        <end position="614"/>
    </location>
</feature>
<dbReference type="GO" id="GO:0005886">
    <property type="term" value="C:plasma membrane"/>
    <property type="evidence" value="ECO:0007669"/>
    <property type="project" value="UniProtKB-SubCell"/>
</dbReference>
<sequence>MMEQKIFHKLFIILSCFCYIKTLDAKIYERCELVRELKSEHGLSNHEAAMFSCIAEKQSNLDTNALGSSWGAQFHGIFQLSDEYWCSSTTTSSKGWVCGVTCDKFRDDDISDDFTCARNSIFAEHQRLSGDGFNAWPSNSYCKNNIYEYLSCLNGETNNFIGPQSLNQRPTKTTAKPNWSWSGNVNNNINNQRQVKQSNGKVYNNCELARELHYNYDISMDHVPTWVCIAYHESRYNTSAVGRLNWDGSGDHGLFQISDLYWCGPGKACGLSCDDLTNDDISDDVQCIKRIHAEHTRLSGDGFTAWAVYPRCRGDVSSYIRGCFTDDDSDNNIIPIRPRPAVTSPPKPQYKKKSNIGSGKVYSKCELAQELHYKHKIPMSQVPTWVCIAKQESGFNTSAIGRLNWDGSEDHGLFQISDIYWCTHGSSGKACNLACEDLRDNDITDDVKCIKQIHEEHTRLSGDGFNAWTVYPRCRGDVSSYVNGCFSDDDSDNNIVPQEPIRPRPAVTSPPKPQYKKKSNTGTGKVYSKCELAQELHYKHKIPLSQIPTWVCIAKHESGFNTSAIGRLNWDGSEDHGLFQISDIYWCTHGSSGKACNLACEDLRDNDITDDVKCIKQIHEEHTRLSGDGFNAWTVYPRCRGDLTSYVDKCFNEDKTTVKPVKPRPAVTAPPKPQFNVRREKSTASTTTKKTTRRPTTTTTTTKRPSTTTTRRPTTTSKKNIKAEYQSKPVTSWNTGNKIQTTTKKTLYNYYLNDFGKTSKSLPTFKPFSTFKSWNSWNQISSNGKKSVSEQKPKAQLLTTKSSNWNWNWNQNTKTSSSSSPTTTTTKKPTKNVPYNQTGTKNNNQNSWYTDKNKNDIKYEIQETAESDNKPKNAYEYYMKYVFRDAPVVATHPHMLGAAPEYTNLIDGFEPDFRKHQILIDVEPHTGIPLRGGKRVQFNMFLRKVDSIALTKNLRTTLFPIVWVDEGIELNDKMVDLVNSSLINVLFYLDLFQWGSVGIGIVMLIGCTAWFFIKKKKVRSQSVEPIFTIK</sequence>
<evidence type="ECO:0000256" key="18">
    <source>
        <dbReference type="SAM" id="SignalP"/>
    </source>
</evidence>